<protein>
    <recommendedName>
        <fullName evidence="1">Peptidase S8/S53 domain-containing protein</fullName>
    </recommendedName>
</protein>
<organism evidence="2 3">
    <name type="scientific">Arthrospiribacter ruber</name>
    <dbReference type="NCBI Taxonomy" id="2487934"/>
    <lineage>
        <taxon>Bacteria</taxon>
        <taxon>Pseudomonadati</taxon>
        <taxon>Bacteroidota</taxon>
        <taxon>Cytophagia</taxon>
        <taxon>Cytophagales</taxon>
        <taxon>Cyclobacteriaceae</taxon>
        <taxon>Arthrospiribacter</taxon>
    </lineage>
</organism>
<evidence type="ECO:0000259" key="1">
    <source>
        <dbReference type="Pfam" id="PF00082"/>
    </source>
</evidence>
<comment type="caution">
    <text evidence="2">The sequence shown here is derived from an EMBL/GenBank/DDBJ whole genome shotgun (WGS) entry which is preliminary data.</text>
</comment>
<evidence type="ECO:0000313" key="2">
    <source>
        <dbReference type="EMBL" id="MBW3468661.1"/>
    </source>
</evidence>
<accession>A0A951IZC3</accession>
<keyword evidence="3" id="KW-1185">Reference proteome</keyword>
<dbReference type="EMBL" id="RPHB01000005">
    <property type="protein sequence ID" value="MBW3468661.1"/>
    <property type="molecule type" value="Genomic_DNA"/>
</dbReference>
<proteinExistence type="predicted"/>
<dbReference type="RefSeq" id="WP_219290316.1">
    <property type="nucleotide sequence ID" value="NZ_RPHB01000005.1"/>
</dbReference>
<dbReference type="GO" id="GO:0006508">
    <property type="term" value="P:proteolysis"/>
    <property type="evidence" value="ECO:0007669"/>
    <property type="project" value="InterPro"/>
</dbReference>
<gene>
    <name evidence="2" type="ORF">EGN73_12675</name>
</gene>
<dbReference type="AlphaFoldDB" id="A0A951IZC3"/>
<dbReference type="Proteomes" id="UP000727490">
    <property type="component" value="Unassembled WGS sequence"/>
</dbReference>
<reference evidence="2 3" key="1">
    <citation type="journal article" date="2020" name="Syst. Appl. Microbiol.">
        <title>Arthrospiribacter ruber gen. nov., sp. nov., a novel bacterium isolated from Arthrospira cultures.</title>
        <authorList>
            <person name="Waleron M."/>
            <person name="Misztak A."/>
            <person name="Waleron M.M."/>
            <person name="Furmaniak M."/>
            <person name="Mrozik A."/>
            <person name="Waleron K."/>
        </authorList>
    </citation>
    <scope>NUCLEOTIDE SEQUENCE [LARGE SCALE GENOMIC DNA]</scope>
    <source>
        <strain evidence="2 3">DPMB0001</strain>
    </source>
</reference>
<feature type="domain" description="Peptidase S8/S53" evidence="1">
    <location>
        <begin position="161"/>
        <end position="415"/>
    </location>
</feature>
<dbReference type="InterPro" id="IPR000209">
    <property type="entry name" value="Peptidase_S8/S53_dom"/>
</dbReference>
<evidence type="ECO:0000313" key="3">
    <source>
        <dbReference type="Proteomes" id="UP000727490"/>
    </source>
</evidence>
<name>A0A951IZC3_9BACT</name>
<dbReference type="PROSITE" id="PS51257">
    <property type="entry name" value="PROKAR_LIPOPROTEIN"/>
    <property type="match status" value="1"/>
</dbReference>
<sequence>MKNPINVSLLYFGSALLCLVIACEPPKKEEPKDKLKGVEIPYQKNELVFSYQNEKNAHFLRDSVESYIYSKFTDAVKVVCNDCINLVELYRAENLEHYIEEILGIFTDGHGEIKTARPINVAGTTGDGSLAVSLNYLFEVEQKENNTGRNVLNPSYFTSRKNLVIATLDSGLDTDFFPKDYLKKVETLGNCYSENSLGWNFTGSEFNDDFHDETESKHGTVVNLYMLEELIAGKSEIPEFLPIKVLDKDNKGSLFSLLCGLHFAKSQKADLINMSLGFYDNMEYQDFPGSKHPIMGHLTRGFLDGHQMLMVAAAGNVIEEGQERNLERNRFYPGVLSNMGEKDTSNVITVTTTGIDRQNVSPNQNYSSKYVDVAIRSDEGYGYRLPFVNTQNHEELIAGSSFATAIMTGKIAVRWDDSFRNINFQRSPKTDWINEVLPPEGPVNPQLSNQVNRGISYIRLNNRQ</sequence>
<dbReference type="GO" id="GO:0008236">
    <property type="term" value="F:serine-type peptidase activity"/>
    <property type="evidence" value="ECO:0007669"/>
    <property type="project" value="InterPro"/>
</dbReference>
<dbReference type="CDD" id="cd00306">
    <property type="entry name" value="Peptidases_S8_S53"/>
    <property type="match status" value="1"/>
</dbReference>
<dbReference type="Pfam" id="PF00082">
    <property type="entry name" value="Peptidase_S8"/>
    <property type="match status" value="1"/>
</dbReference>